<evidence type="ECO:0000259" key="1">
    <source>
        <dbReference type="Pfam" id="PF03205"/>
    </source>
</evidence>
<protein>
    <recommendedName>
        <fullName evidence="1">Molybdopterin-guanine dinucleotide biosynthesis protein B (MobB) domain-containing protein</fullName>
    </recommendedName>
</protein>
<dbReference type="PANTHER" id="PTHR40072">
    <property type="entry name" value="MOLYBDOPTERIN-GUANINE DINUCLEOTIDE BIOSYNTHESIS ADAPTER PROTEIN-RELATED"/>
    <property type="match status" value="1"/>
</dbReference>
<evidence type="ECO:0000313" key="3">
    <source>
        <dbReference type="Proteomes" id="UP000064189"/>
    </source>
</evidence>
<dbReference type="NCBIfam" id="TIGR00176">
    <property type="entry name" value="mobB"/>
    <property type="match status" value="1"/>
</dbReference>
<comment type="caution">
    <text evidence="2">The sequence shown here is derived from an EMBL/GenBank/DDBJ whole genome shotgun (WGS) entry which is preliminary data.</text>
</comment>
<dbReference type="GO" id="GO:0006777">
    <property type="term" value="P:Mo-molybdopterin cofactor biosynthetic process"/>
    <property type="evidence" value="ECO:0007669"/>
    <property type="project" value="InterPro"/>
</dbReference>
<dbReference type="Pfam" id="PF03205">
    <property type="entry name" value="MobB"/>
    <property type="match status" value="1"/>
</dbReference>
<dbReference type="GO" id="GO:0005525">
    <property type="term" value="F:GTP binding"/>
    <property type="evidence" value="ECO:0007669"/>
    <property type="project" value="InterPro"/>
</dbReference>
<organism evidence="2 3">
    <name type="scientific">Peribacillus simplex</name>
    <dbReference type="NCBI Taxonomy" id="1478"/>
    <lineage>
        <taxon>Bacteria</taxon>
        <taxon>Bacillati</taxon>
        <taxon>Bacillota</taxon>
        <taxon>Bacilli</taxon>
        <taxon>Bacillales</taxon>
        <taxon>Bacillaceae</taxon>
        <taxon>Peribacillus</taxon>
    </lineage>
</organism>
<dbReference type="AlphaFoldDB" id="A0A109MX72"/>
<reference evidence="2 3" key="1">
    <citation type="submission" date="2015-11" db="EMBL/GenBank/DDBJ databases">
        <title>Genome Sequence of Bacillus simplex strain VanAntwerpen2.</title>
        <authorList>
            <person name="Couger M.B."/>
        </authorList>
    </citation>
    <scope>NUCLEOTIDE SEQUENCE [LARGE SCALE GENOMIC DNA]</scope>
    <source>
        <strain evidence="2 3">VanAntwerpen02</strain>
    </source>
</reference>
<dbReference type="InterPro" id="IPR027417">
    <property type="entry name" value="P-loop_NTPase"/>
</dbReference>
<dbReference type="InterPro" id="IPR052539">
    <property type="entry name" value="MGD_biosynthesis_adapter"/>
</dbReference>
<keyword evidence="3" id="KW-1185">Reference proteome</keyword>
<evidence type="ECO:0000313" key="2">
    <source>
        <dbReference type="EMBL" id="KWW17908.1"/>
    </source>
</evidence>
<dbReference type="Proteomes" id="UP000064189">
    <property type="component" value="Unassembled WGS sequence"/>
</dbReference>
<sequence>MAVVKPFVFQVVGYQNRGKTTFIKKVIEKLRKVKVEVAVLKHHGHGGKPDIANLKDSHNHFQAGAVASLVEGDGTMELLGNLNAGASITELIQLLGLFHPDVILIEGYKQEDFPKVILIKEESDLILLETLLNVKAAIAWPECLERTMNHATVPVFPLDADLFFEWFLERILEWHNARSIVLRKMDEGDQ</sequence>
<feature type="domain" description="Molybdopterin-guanine dinucleotide biosynthesis protein B (MobB)" evidence="1">
    <location>
        <begin position="8"/>
        <end position="125"/>
    </location>
</feature>
<name>A0A109MX72_9BACI</name>
<dbReference type="EMBL" id="LNNH01000025">
    <property type="protein sequence ID" value="KWW17908.1"/>
    <property type="molecule type" value="Genomic_DNA"/>
</dbReference>
<proteinExistence type="predicted"/>
<dbReference type="InterPro" id="IPR004435">
    <property type="entry name" value="MobB_dom"/>
</dbReference>
<accession>A0A109MX72</accession>
<dbReference type="SUPFAM" id="SSF52540">
    <property type="entry name" value="P-loop containing nucleoside triphosphate hydrolases"/>
    <property type="match status" value="1"/>
</dbReference>
<dbReference type="PANTHER" id="PTHR40072:SF1">
    <property type="entry name" value="MOLYBDOPTERIN-GUANINE DINUCLEOTIDE BIOSYNTHESIS ADAPTER PROTEIN"/>
    <property type="match status" value="1"/>
</dbReference>
<gene>
    <name evidence="2" type="ORF">AS888_20555</name>
</gene>
<dbReference type="Gene3D" id="3.40.50.300">
    <property type="entry name" value="P-loop containing nucleotide triphosphate hydrolases"/>
    <property type="match status" value="1"/>
</dbReference>